<keyword evidence="2" id="KW-0472">Membrane</keyword>
<feature type="region of interest" description="Disordered" evidence="1">
    <location>
        <begin position="1"/>
        <end position="23"/>
    </location>
</feature>
<organism evidence="3 4">
    <name type="scientific">Halovivax cerinus</name>
    <dbReference type="NCBI Taxonomy" id="1487865"/>
    <lineage>
        <taxon>Archaea</taxon>
        <taxon>Methanobacteriati</taxon>
        <taxon>Methanobacteriota</taxon>
        <taxon>Stenosarchaea group</taxon>
        <taxon>Halobacteria</taxon>
        <taxon>Halobacteriales</taxon>
        <taxon>Natrialbaceae</taxon>
        <taxon>Halovivax</taxon>
    </lineage>
</organism>
<comment type="caution">
    <text evidence="3">The sequence shown here is derived from an EMBL/GenBank/DDBJ whole genome shotgun (WGS) entry which is preliminary data.</text>
</comment>
<accession>A0ABD5NSY2</accession>
<protein>
    <submittedName>
        <fullName evidence="3">Uncharacterized protein</fullName>
    </submittedName>
</protein>
<gene>
    <name evidence="3" type="ORF">ACFOUR_15640</name>
</gene>
<evidence type="ECO:0000256" key="2">
    <source>
        <dbReference type="SAM" id="Phobius"/>
    </source>
</evidence>
<keyword evidence="4" id="KW-1185">Reference proteome</keyword>
<dbReference type="AlphaFoldDB" id="A0ABD5NSY2"/>
<feature type="transmembrane region" description="Helical" evidence="2">
    <location>
        <begin position="29"/>
        <end position="50"/>
    </location>
</feature>
<reference evidence="3 4" key="1">
    <citation type="journal article" date="2019" name="Int. J. Syst. Evol. Microbiol.">
        <title>The Global Catalogue of Microorganisms (GCM) 10K type strain sequencing project: providing services to taxonomists for standard genome sequencing and annotation.</title>
        <authorList>
            <consortium name="The Broad Institute Genomics Platform"/>
            <consortium name="The Broad Institute Genome Sequencing Center for Infectious Disease"/>
            <person name="Wu L."/>
            <person name="Ma J."/>
        </authorList>
    </citation>
    <scope>NUCLEOTIDE SEQUENCE [LARGE SCALE GENOMIC DNA]</scope>
    <source>
        <strain evidence="3 4">IBRC-M 10256</strain>
    </source>
</reference>
<evidence type="ECO:0000313" key="4">
    <source>
        <dbReference type="Proteomes" id="UP001595846"/>
    </source>
</evidence>
<keyword evidence="2" id="KW-0812">Transmembrane</keyword>
<dbReference type="RefSeq" id="WP_256533308.1">
    <property type="nucleotide sequence ID" value="NZ_CP101824.1"/>
</dbReference>
<evidence type="ECO:0000313" key="3">
    <source>
        <dbReference type="EMBL" id="MFC3959795.1"/>
    </source>
</evidence>
<dbReference type="Proteomes" id="UP001595846">
    <property type="component" value="Unassembled WGS sequence"/>
</dbReference>
<evidence type="ECO:0000256" key="1">
    <source>
        <dbReference type="SAM" id="MobiDB-lite"/>
    </source>
</evidence>
<keyword evidence="2" id="KW-1133">Transmembrane helix</keyword>
<feature type="compositionally biased region" description="Basic and acidic residues" evidence="1">
    <location>
        <begin position="8"/>
        <end position="17"/>
    </location>
</feature>
<proteinExistence type="predicted"/>
<name>A0ABD5NSY2_9EURY</name>
<sequence length="51" mass="5552">MGRNSLKPPDRDPHTGIDHPIPSGNARRWAAILLLVLFALTTIGGLLFAFL</sequence>
<dbReference type="GeneID" id="73902421"/>
<dbReference type="EMBL" id="JBHSAQ010000013">
    <property type="protein sequence ID" value="MFC3959795.1"/>
    <property type="molecule type" value="Genomic_DNA"/>
</dbReference>